<dbReference type="VEuPathDB" id="VectorBase:GPPI049341"/>
<name>A0A1B0C511_9MUSC</name>
<dbReference type="EnsemblMetazoa" id="GPPI049341-RA">
    <property type="protein sequence ID" value="GPPI049341-PA"/>
    <property type="gene ID" value="GPPI049341"/>
</dbReference>
<keyword evidence="2" id="KW-1185">Reference proteome</keyword>
<dbReference type="Proteomes" id="UP000092460">
    <property type="component" value="Unassembled WGS sequence"/>
</dbReference>
<sequence length="128" mass="13695">MGFKIGRLSKLFIATIEWTNVGSVPGMYPDMSSKMIKYIIATLETCVCEVRKASSVDITIVGTSGELPMASAVASLLPVVIKDKFLDVAKLPDSVGLRILDKEAPVGTTVAPEVVDESCITVTFIENT</sequence>
<proteinExistence type="predicted"/>
<reference evidence="2" key="1">
    <citation type="submission" date="2015-01" db="EMBL/GenBank/DDBJ databases">
        <authorList>
            <person name="Aksoy S."/>
            <person name="Warren W."/>
            <person name="Wilson R.K."/>
        </authorList>
    </citation>
    <scope>NUCLEOTIDE SEQUENCE [LARGE SCALE GENOMIC DNA]</scope>
    <source>
        <strain evidence="2">IAEA</strain>
    </source>
</reference>
<dbReference type="EMBL" id="JXJN01025758">
    <property type="status" value="NOT_ANNOTATED_CDS"/>
    <property type="molecule type" value="Genomic_DNA"/>
</dbReference>
<evidence type="ECO:0000313" key="1">
    <source>
        <dbReference type="EnsemblMetazoa" id="GPPI049341-PA"/>
    </source>
</evidence>
<evidence type="ECO:0000313" key="2">
    <source>
        <dbReference type="Proteomes" id="UP000092460"/>
    </source>
</evidence>
<protein>
    <submittedName>
        <fullName evidence="1">Uncharacterized protein</fullName>
    </submittedName>
</protein>
<reference evidence="1" key="2">
    <citation type="submission" date="2020-05" db="UniProtKB">
        <authorList>
            <consortium name="EnsemblMetazoa"/>
        </authorList>
    </citation>
    <scope>IDENTIFICATION</scope>
    <source>
        <strain evidence="1">IAEA</strain>
    </source>
</reference>
<organism evidence="1 2">
    <name type="scientific">Glossina palpalis gambiensis</name>
    <dbReference type="NCBI Taxonomy" id="67801"/>
    <lineage>
        <taxon>Eukaryota</taxon>
        <taxon>Metazoa</taxon>
        <taxon>Ecdysozoa</taxon>
        <taxon>Arthropoda</taxon>
        <taxon>Hexapoda</taxon>
        <taxon>Insecta</taxon>
        <taxon>Pterygota</taxon>
        <taxon>Neoptera</taxon>
        <taxon>Endopterygota</taxon>
        <taxon>Diptera</taxon>
        <taxon>Brachycera</taxon>
        <taxon>Muscomorpha</taxon>
        <taxon>Hippoboscoidea</taxon>
        <taxon>Glossinidae</taxon>
        <taxon>Glossina</taxon>
    </lineage>
</organism>
<accession>A0A1B0C511</accession>
<dbReference type="AlphaFoldDB" id="A0A1B0C511"/>